<dbReference type="AlphaFoldDB" id="X0Y8G6"/>
<name>X0Y8G6_9ZZZZ</name>
<reference evidence="1" key="1">
    <citation type="journal article" date="2014" name="Front. Microbiol.">
        <title>High frequency of phylogenetically diverse reductive dehalogenase-homologous genes in deep subseafloor sedimentary metagenomes.</title>
        <authorList>
            <person name="Kawai M."/>
            <person name="Futagami T."/>
            <person name="Toyoda A."/>
            <person name="Takaki Y."/>
            <person name="Nishi S."/>
            <person name="Hori S."/>
            <person name="Arai W."/>
            <person name="Tsubouchi T."/>
            <person name="Morono Y."/>
            <person name="Uchiyama I."/>
            <person name="Ito T."/>
            <person name="Fujiyama A."/>
            <person name="Inagaki F."/>
            <person name="Takami H."/>
        </authorList>
    </citation>
    <scope>NUCLEOTIDE SEQUENCE</scope>
    <source>
        <strain evidence="1">Expedition CK06-06</strain>
    </source>
</reference>
<dbReference type="GO" id="GO:0005737">
    <property type="term" value="C:cytoplasm"/>
    <property type="evidence" value="ECO:0007669"/>
    <property type="project" value="TreeGrafter"/>
</dbReference>
<dbReference type="SUPFAM" id="SSF53254">
    <property type="entry name" value="Phosphoglycerate mutase-like"/>
    <property type="match status" value="1"/>
</dbReference>
<organism evidence="1">
    <name type="scientific">marine sediment metagenome</name>
    <dbReference type="NCBI Taxonomy" id="412755"/>
    <lineage>
        <taxon>unclassified sequences</taxon>
        <taxon>metagenomes</taxon>
        <taxon>ecological metagenomes</taxon>
    </lineage>
</organism>
<dbReference type="Gene3D" id="3.40.50.1240">
    <property type="entry name" value="Phosphoglycerate mutase-like"/>
    <property type="match status" value="1"/>
</dbReference>
<dbReference type="Pfam" id="PF00300">
    <property type="entry name" value="His_Phos_1"/>
    <property type="match status" value="1"/>
</dbReference>
<comment type="caution">
    <text evidence="1">The sequence shown here is derived from an EMBL/GenBank/DDBJ whole genome shotgun (WGS) entry which is preliminary data.</text>
</comment>
<proteinExistence type="predicted"/>
<feature type="non-terminal residue" evidence="1">
    <location>
        <position position="1"/>
    </location>
</feature>
<accession>X0Y8G6</accession>
<dbReference type="PANTHER" id="PTHR48100:SF1">
    <property type="entry name" value="HISTIDINE PHOSPHATASE FAMILY PROTEIN-RELATED"/>
    <property type="match status" value="1"/>
</dbReference>
<dbReference type="InterPro" id="IPR029033">
    <property type="entry name" value="His_PPase_superfam"/>
</dbReference>
<protein>
    <recommendedName>
        <fullName evidence="2">Histidine phosphatase family protein</fullName>
    </recommendedName>
</protein>
<dbReference type="InterPro" id="IPR013078">
    <property type="entry name" value="His_Pase_superF_clade-1"/>
</dbReference>
<gene>
    <name evidence="1" type="ORF">S01H1_72192</name>
</gene>
<sequence>WVDIDLDETGLRQAEAVAARVARWEVAAIYSSPLRRAVATAQIIANRLSLPVVPLEGINDMNFGIWQGLSIGEVKENYPELFDLWRYSPQRLEIPQGESLEDVRKRVVATIDDLTARHESATVALVTHRVVCKVLLCHLLGLDNSHFWQIAQDATAINLFEITEGKATVTLLNDTCHLRAL</sequence>
<evidence type="ECO:0008006" key="2">
    <source>
        <dbReference type="Google" id="ProtNLM"/>
    </source>
</evidence>
<dbReference type="GO" id="GO:0016791">
    <property type="term" value="F:phosphatase activity"/>
    <property type="evidence" value="ECO:0007669"/>
    <property type="project" value="TreeGrafter"/>
</dbReference>
<dbReference type="CDD" id="cd07067">
    <property type="entry name" value="HP_PGM_like"/>
    <property type="match status" value="1"/>
</dbReference>
<dbReference type="InterPro" id="IPR050275">
    <property type="entry name" value="PGM_Phosphatase"/>
</dbReference>
<dbReference type="PANTHER" id="PTHR48100">
    <property type="entry name" value="BROAD-SPECIFICITY PHOSPHATASE YOR283W-RELATED"/>
    <property type="match status" value="1"/>
</dbReference>
<dbReference type="EMBL" id="BARS01048127">
    <property type="protein sequence ID" value="GAG33186.1"/>
    <property type="molecule type" value="Genomic_DNA"/>
</dbReference>
<evidence type="ECO:0000313" key="1">
    <source>
        <dbReference type="EMBL" id="GAG33186.1"/>
    </source>
</evidence>